<keyword evidence="3" id="KW-1185">Reference proteome</keyword>
<name>M2YJG5_DOTSN</name>
<protein>
    <submittedName>
        <fullName evidence="2">Uncharacterized protein</fullName>
    </submittedName>
</protein>
<reference evidence="2 3" key="2">
    <citation type="journal article" date="2012" name="PLoS Pathog.">
        <title>Diverse lifestyles and strategies of plant pathogenesis encoded in the genomes of eighteen Dothideomycetes fungi.</title>
        <authorList>
            <person name="Ohm R.A."/>
            <person name="Feau N."/>
            <person name="Henrissat B."/>
            <person name="Schoch C.L."/>
            <person name="Horwitz B.A."/>
            <person name="Barry K.W."/>
            <person name="Condon B.J."/>
            <person name="Copeland A.C."/>
            <person name="Dhillon B."/>
            <person name="Glaser F."/>
            <person name="Hesse C.N."/>
            <person name="Kosti I."/>
            <person name="LaButti K."/>
            <person name="Lindquist E.A."/>
            <person name="Lucas S."/>
            <person name="Salamov A.A."/>
            <person name="Bradshaw R.E."/>
            <person name="Ciuffetti L."/>
            <person name="Hamelin R.C."/>
            <person name="Kema G.H.J."/>
            <person name="Lawrence C."/>
            <person name="Scott J.A."/>
            <person name="Spatafora J.W."/>
            <person name="Turgeon B.G."/>
            <person name="de Wit P.J.G.M."/>
            <person name="Zhong S."/>
            <person name="Goodwin S.B."/>
            <person name="Grigoriev I.V."/>
        </authorList>
    </citation>
    <scope>NUCLEOTIDE SEQUENCE [LARGE SCALE GENOMIC DNA]</scope>
    <source>
        <strain evidence="3">NZE10 / CBS 128990</strain>
    </source>
</reference>
<reference evidence="3" key="1">
    <citation type="journal article" date="2012" name="PLoS Genet.">
        <title>The genomes of the fungal plant pathogens Cladosporium fulvum and Dothistroma septosporum reveal adaptation to different hosts and lifestyles but also signatures of common ancestry.</title>
        <authorList>
            <person name="de Wit P.J.G.M."/>
            <person name="van der Burgt A."/>
            <person name="Oekmen B."/>
            <person name="Stergiopoulos I."/>
            <person name="Abd-Elsalam K.A."/>
            <person name="Aerts A.L."/>
            <person name="Bahkali A.H."/>
            <person name="Beenen H.G."/>
            <person name="Chettri P."/>
            <person name="Cox M.P."/>
            <person name="Datema E."/>
            <person name="de Vries R.P."/>
            <person name="Dhillon B."/>
            <person name="Ganley A.R."/>
            <person name="Griffiths S.A."/>
            <person name="Guo Y."/>
            <person name="Hamelin R.C."/>
            <person name="Henrissat B."/>
            <person name="Kabir M.S."/>
            <person name="Jashni M.K."/>
            <person name="Kema G."/>
            <person name="Klaubauf S."/>
            <person name="Lapidus A."/>
            <person name="Levasseur A."/>
            <person name="Lindquist E."/>
            <person name="Mehrabi R."/>
            <person name="Ohm R.A."/>
            <person name="Owen T.J."/>
            <person name="Salamov A."/>
            <person name="Schwelm A."/>
            <person name="Schijlen E."/>
            <person name="Sun H."/>
            <person name="van den Burg H.A."/>
            <person name="van Ham R.C.H.J."/>
            <person name="Zhang S."/>
            <person name="Goodwin S.B."/>
            <person name="Grigoriev I.V."/>
            <person name="Collemare J."/>
            <person name="Bradshaw R.E."/>
        </authorList>
    </citation>
    <scope>NUCLEOTIDE SEQUENCE [LARGE SCALE GENOMIC DNA]</scope>
    <source>
        <strain evidence="3">NZE10 / CBS 128990</strain>
    </source>
</reference>
<evidence type="ECO:0000313" key="2">
    <source>
        <dbReference type="EMBL" id="EME39071.1"/>
    </source>
</evidence>
<dbReference type="EMBL" id="KB446546">
    <property type="protein sequence ID" value="EME39071.1"/>
    <property type="molecule type" value="Genomic_DNA"/>
</dbReference>
<dbReference type="Proteomes" id="UP000016933">
    <property type="component" value="Unassembled WGS sequence"/>
</dbReference>
<evidence type="ECO:0000313" key="3">
    <source>
        <dbReference type="Proteomes" id="UP000016933"/>
    </source>
</evidence>
<feature type="region of interest" description="Disordered" evidence="1">
    <location>
        <begin position="65"/>
        <end position="94"/>
    </location>
</feature>
<gene>
    <name evidence="2" type="ORF">DOTSEDRAFT_75682</name>
</gene>
<sequence>MLKEEQKSWSDRKDQGRPDGSHLADSGSDQTTCSCISAANSNLDPDRHYCIGTALSLRAINNRRQNQHDESINKTEFHSKCSNDRHRAGIVSSA</sequence>
<proteinExistence type="predicted"/>
<evidence type="ECO:0000256" key="1">
    <source>
        <dbReference type="SAM" id="MobiDB-lite"/>
    </source>
</evidence>
<dbReference type="AlphaFoldDB" id="M2YJG5"/>
<accession>M2YJG5</accession>
<feature type="compositionally biased region" description="Basic and acidic residues" evidence="1">
    <location>
        <begin position="1"/>
        <end position="22"/>
    </location>
</feature>
<dbReference type="HOGENOM" id="CLU_2386115_0_0_1"/>
<organism evidence="2 3">
    <name type="scientific">Dothistroma septosporum (strain NZE10 / CBS 128990)</name>
    <name type="common">Red band needle blight fungus</name>
    <name type="synonym">Mycosphaerella pini</name>
    <dbReference type="NCBI Taxonomy" id="675120"/>
    <lineage>
        <taxon>Eukaryota</taxon>
        <taxon>Fungi</taxon>
        <taxon>Dikarya</taxon>
        <taxon>Ascomycota</taxon>
        <taxon>Pezizomycotina</taxon>
        <taxon>Dothideomycetes</taxon>
        <taxon>Dothideomycetidae</taxon>
        <taxon>Mycosphaerellales</taxon>
        <taxon>Mycosphaerellaceae</taxon>
        <taxon>Dothistroma</taxon>
    </lineage>
</organism>
<feature type="compositionally biased region" description="Basic and acidic residues" evidence="1">
    <location>
        <begin position="66"/>
        <end position="87"/>
    </location>
</feature>
<feature type="region of interest" description="Disordered" evidence="1">
    <location>
        <begin position="1"/>
        <end position="31"/>
    </location>
</feature>